<organism evidence="2 3">
    <name type="scientific">Gemmatirosa kalamazoonensis</name>
    <dbReference type="NCBI Taxonomy" id="861299"/>
    <lineage>
        <taxon>Bacteria</taxon>
        <taxon>Pseudomonadati</taxon>
        <taxon>Gemmatimonadota</taxon>
        <taxon>Gemmatimonadia</taxon>
        <taxon>Gemmatimonadales</taxon>
        <taxon>Gemmatimonadaceae</taxon>
        <taxon>Gemmatirosa</taxon>
    </lineage>
</organism>
<dbReference type="EMBL" id="CP007128">
    <property type="protein sequence ID" value="AHG91333.1"/>
    <property type="molecule type" value="Genomic_DNA"/>
</dbReference>
<dbReference type="InterPro" id="IPR021710">
    <property type="entry name" value="DUF3293"/>
</dbReference>
<dbReference type="Pfam" id="PF11697">
    <property type="entry name" value="DUF3293"/>
    <property type="match status" value="1"/>
</dbReference>
<dbReference type="KEGG" id="gba:J421_3796"/>
<dbReference type="RefSeq" id="WP_025412783.1">
    <property type="nucleotide sequence ID" value="NZ_CP007128.1"/>
</dbReference>
<dbReference type="Proteomes" id="UP000019151">
    <property type="component" value="Chromosome"/>
</dbReference>
<evidence type="ECO:0000313" key="3">
    <source>
        <dbReference type="Proteomes" id="UP000019151"/>
    </source>
</evidence>
<evidence type="ECO:0000256" key="1">
    <source>
        <dbReference type="SAM" id="MobiDB-lite"/>
    </source>
</evidence>
<evidence type="ECO:0008006" key="4">
    <source>
        <dbReference type="Google" id="ProtNLM"/>
    </source>
</evidence>
<dbReference type="AlphaFoldDB" id="W0RPC8"/>
<sequence>MANPTEKYDAYARTILELPGVPDGRIDLRRPLDDAARAALAAVGLDRPFAVLTAENPHGDNEEDAPSRDAERDREAVNDAQLATLVDALGAAHTPFVRVDGTAPDGSYRERCVAVMLPRDESVALARRFGQLALFWFDGQGFSLLPAEAGEPPRRLPFDGDR</sequence>
<dbReference type="InParanoid" id="W0RPC8"/>
<feature type="compositionally biased region" description="Basic and acidic residues" evidence="1">
    <location>
        <begin position="57"/>
        <end position="77"/>
    </location>
</feature>
<proteinExistence type="predicted"/>
<dbReference type="STRING" id="861299.J421_3796"/>
<dbReference type="HOGENOM" id="CLU_1633020_0_0_0"/>
<evidence type="ECO:0000313" key="2">
    <source>
        <dbReference type="EMBL" id="AHG91333.1"/>
    </source>
</evidence>
<protein>
    <recommendedName>
        <fullName evidence="4">DUF3293 domain-containing protein</fullName>
    </recommendedName>
</protein>
<feature type="region of interest" description="Disordered" evidence="1">
    <location>
        <begin position="53"/>
        <end position="77"/>
    </location>
</feature>
<reference evidence="2 3" key="1">
    <citation type="journal article" date="2014" name="Genome Announc.">
        <title>Genome Sequence and Methylome of Soil Bacterium Gemmatirosa kalamazoonensis KBS708T, a Member of the Rarely Cultivated Gemmatimonadetes Phylum.</title>
        <authorList>
            <person name="Debruyn J.M."/>
            <person name="Radosevich M."/>
            <person name="Wommack K.E."/>
            <person name="Polson S.W."/>
            <person name="Hauser L.J."/>
            <person name="Fawaz M.N."/>
            <person name="Korlach J."/>
            <person name="Tsai Y.C."/>
        </authorList>
    </citation>
    <scope>NUCLEOTIDE SEQUENCE [LARGE SCALE GENOMIC DNA]</scope>
    <source>
        <strain evidence="2 3">KBS708</strain>
    </source>
</reference>
<name>W0RPC8_9BACT</name>
<dbReference type="OrthoDB" id="5604578at2"/>
<gene>
    <name evidence="2" type="ORF">J421_3796</name>
</gene>
<keyword evidence="3" id="KW-1185">Reference proteome</keyword>
<accession>W0RPC8</accession>